<dbReference type="RefSeq" id="XP_011775528.1">
    <property type="nucleotide sequence ID" value="XM_011777226.1"/>
</dbReference>
<name>C9ZV13_TRYB9</name>
<feature type="compositionally biased region" description="Basic and acidic residues" evidence="1">
    <location>
        <begin position="39"/>
        <end position="55"/>
    </location>
</feature>
<dbReference type="EMBL" id="FN554971">
    <property type="protein sequence ID" value="CBH13251.1"/>
    <property type="molecule type" value="Genomic_DNA"/>
</dbReference>
<feature type="region of interest" description="Disordered" evidence="1">
    <location>
        <begin position="39"/>
        <end position="80"/>
    </location>
</feature>
<reference evidence="3" key="1">
    <citation type="journal article" date="2010" name="PLoS Negl. Trop. Dis.">
        <title>The genome sequence of Trypanosoma brucei gambiense, causative agent of chronic human african trypanosomiasis.</title>
        <authorList>
            <person name="Jackson A.P."/>
            <person name="Sanders M."/>
            <person name="Berry A."/>
            <person name="McQuillan J."/>
            <person name="Aslett M.A."/>
            <person name="Quail M.A."/>
            <person name="Chukualim B."/>
            <person name="Capewell P."/>
            <person name="MacLeod A."/>
            <person name="Melville S.E."/>
            <person name="Gibson W."/>
            <person name="Barry J.D."/>
            <person name="Berriman M."/>
            <person name="Hertz-Fowler C."/>
        </authorList>
    </citation>
    <scope>NUCLEOTIDE SEQUENCE [LARGE SCALE GENOMIC DNA]</scope>
    <source>
        <strain evidence="3">MHOM/CI/86/DAL972</strain>
    </source>
</reference>
<dbReference type="GeneID" id="23863367"/>
<dbReference type="AlphaFoldDB" id="C9ZV13"/>
<dbReference type="Proteomes" id="UP000002316">
    <property type="component" value="Chromosome 8"/>
</dbReference>
<organism evidence="2 3">
    <name type="scientific">Trypanosoma brucei gambiense (strain MHOM/CI/86/DAL972)</name>
    <dbReference type="NCBI Taxonomy" id="679716"/>
    <lineage>
        <taxon>Eukaryota</taxon>
        <taxon>Discoba</taxon>
        <taxon>Euglenozoa</taxon>
        <taxon>Kinetoplastea</taxon>
        <taxon>Metakinetoplastina</taxon>
        <taxon>Trypanosomatida</taxon>
        <taxon>Trypanosomatidae</taxon>
        <taxon>Trypanosoma</taxon>
    </lineage>
</organism>
<feature type="compositionally biased region" description="Basic and acidic residues" evidence="1">
    <location>
        <begin position="62"/>
        <end position="80"/>
    </location>
</feature>
<gene>
    <name evidence="2" type="ORF">TbgDal_VIII1980</name>
</gene>
<evidence type="ECO:0000256" key="1">
    <source>
        <dbReference type="SAM" id="MobiDB-lite"/>
    </source>
</evidence>
<protein>
    <submittedName>
        <fullName evidence="2">Uncharacterized protein</fullName>
    </submittedName>
</protein>
<evidence type="ECO:0000313" key="2">
    <source>
        <dbReference type="EMBL" id="CBH13251.1"/>
    </source>
</evidence>
<sequence>MMTTAETNTYTNSHGQLLCIYTCRVADGTIYWWREVNDGKEKKKKVEREREKENDVLVGPSKTEDEPIQRKGEKGEGSYT</sequence>
<dbReference type="KEGG" id="tbg:TbgDal_VIII1980"/>
<proteinExistence type="predicted"/>
<accession>C9ZV13</accession>
<evidence type="ECO:0000313" key="3">
    <source>
        <dbReference type="Proteomes" id="UP000002316"/>
    </source>
</evidence>